<keyword evidence="6" id="KW-0675">Receptor</keyword>
<dbReference type="Proteomes" id="UP000681967">
    <property type="component" value="Unassembled WGS sequence"/>
</dbReference>
<evidence type="ECO:0000256" key="3">
    <source>
        <dbReference type="ARBA" id="ARBA00022989"/>
    </source>
</evidence>
<dbReference type="Proteomes" id="UP000663866">
    <property type="component" value="Unassembled WGS sequence"/>
</dbReference>
<evidence type="ECO:0000313" key="14">
    <source>
        <dbReference type="EMBL" id="CAF4162734.1"/>
    </source>
</evidence>
<keyword evidence="3 8" id="KW-1133">Transmembrane helix</keyword>
<dbReference type="AlphaFoldDB" id="A0A819YNH2"/>
<accession>A0A819YNH2</accession>
<dbReference type="GO" id="GO:0016020">
    <property type="term" value="C:membrane"/>
    <property type="evidence" value="ECO:0007669"/>
    <property type="project" value="UniProtKB-SubCell"/>
</dbReference>
<feature type="domain" description="G-protein coupled receptors family 1 profile" evidence="9">
    <location>
        <begin position="42"/>
        <end position="329"/>
    </location>
</feature>
<dbReference type="EMBL" id="CAJOBH010008413">
    <property type="protein sequence ID" value="CAF4112614.1"/>
    <property type="molecule type" value="Genomic_DNA"/>
</dbReference>
<evidence type="ECO:0000256" key="4">
    <source>
        <dbReference type="ARBA" id="ARBA00023040"/>
    </source>
</evidence>
<proteinExistence type="predicted"/>
<feature type="transmembrane region" description="Helical" evidence="8">
    <location>
        <begin position="269"/>
        <end position="297"/>
    </location>
</feature>
<keyword evidence="16" id="KW-1185">Reference proteome</keyword>
<keyword evidence="4" id="KW-0297">G-protein coupled receptor</keyword>
<evidence type="ECO:0000313" key="16">
    <source>
        <dbReference type="Proteomes" id="UP000663866"/>
    </source>
</evidence>
<comment type="caution">
    <text evidence="14">The sequence shown here is derived from an EMBL/GenBank/DDBJ whole genome shotgun (WGS) entry which is preliminary data.</text>
</comment>
<feature type="transmembrane region" description="Helical" evidence="8">
    <location>
        <begin position="102"/>
        <end position="124"/>
    </location>
</feature>
<dbReference type="PRINTS" id="PR00237">
    <property type="entry name" value="GPCRRHODOPSN"/>
</dbReference>
<dbReference type="GO" id="GO:0004930">
    <property type="term" value="F:G protein-coupled receptor activity"/>
    <property type="evidence" value="ECO:0007669"/>
    <property type="project" value="UniProtKB-KW"/>
</dbReference>
<name>A0A819YNH2_9BILA</name>
<keyword evidence="5 8" id="KW-0472">Membrane</keyword>
<evidence type="ECO:0000313" key="15">
    <source>
        <dbReference type="EMBL" id="CAF4945856.1"/>
    </source>
</evidence>
<evidence type="ECO:0000256" key="7">
    <source>
        <dbReference type="ARBA" id="ARBA00023224"/>
    </source>
</evidence>
<evidence type="ECO:0000256" key="8">
    <source>
        <dbReference type="SAM" id="Phobius"/>
    </source>
</evidence>
<dbReference type="EMBL" id="CAJOBJ010188761">
    <property type="protein sequence ID" value="CAF4945856.1"/>
    <property type="molecule type" value="Genomic_DNA"/>
</dbReference>
<dbReference type="SUPFAM" id="SSF81321">
    <property type="entry name" value="Family A G protein-coupled receptor-like"/>
    <property type="match status" value="1"/>
</dbReference>
<dbReference type="InterPro" id="IPR017452">
    <property type="entry name" value="GPCR_Rhodpsn_7TM"/>
</dbReference>
<comment type="subcellular location">
    <subcellularLocation>
        <location evidence="1">Membrane</location>
        <topology evidence="1">Multi-pass membrane protein</topology>
    </subcellularLocation>
</comment>
<evidence type="ECO:0000313" key="13">
    <source>
        <dbReference type="EMBL" id="CAF4112614.1"/>
    </source>
</evidence>
<dbReference type="InterPro" id="IPR050125">
    <property type="entry name" value="GPCR_opsins"/>
</dbReference>
<dbReference type="Proteomes" id="UP000663824">
    <property type="component" value="Unassembled WGS sequence"/>
</dbReference>
<evidence type="ECO:0000313" key="12">
    <source>
        <dbReference type="EMBL" id="CAF4091410.1"/>
    </source>
</evidence>
<evidence type="ECO:0000259" key="9">
    <source>
        <dbReference type="PROSITE" id="PS50262"/>
    </source>
</evidence>
<feature type="transmembrane region" description="Helical" evidence="8">
    <location>
        <begin position="31"/>
        <end position="57"/>
    </location>
</feature>
<keyword evidence="7" id="KW-0807">Transducer</keyword>
<dbReference type="Proteomes" id="UP000681720">
    <property type="component" value="Unassembled WGS sequence"/>
</dbReference>
<gene>
    <name evidence="13" type="ORF">BYL167_LOCUS19672</name>
    <name evidence="15" type="ORF">GIL414_LOCUS54061</name>
    <name evidence="10" type="ORF">MBJ925_LOCUS20070</name>
    <name evidence="14" type="ORF">OVN521_LOCUS24231</name>
    <name evidence="11" type="ORF">SMN809_LOCUS10222</name>
    <name evidence="12" type="ORF">UXM345_LOCUS21694</name>
</gene>
<dbReference type="Proteomes" id="UP000663842">
    <property type="component" value="Unassembled WGS sequence"/>
</dbReference>
<reference evidence="14" key="1">
    <citation type="submission" date="2021-02" db="EMBL/GenBank/DDBJ databases">
        <authorList>
            <person name="Nowell W R."/>
        </authorList>
    </citation>
    <scope>NUCLEOTIDE SEQUENCE</scope>
</reference>
<dbReference type="EMBL" id="CAJOBG010005707">
    <property type="protein sequence ID" value="CAF4162734.1"/>
    <property type="molecule type" value="Genomic_DNA"/>
</dbReference>
<evidence type="ECO:0000313" key="11">
    <source>
        <dbReference type="EMBL" id="CAF3969034.1"/>
    </source>
</evidence>
<evidence type="ECO:0000256" key="1">
    <source>
        <dbReference type="ARBA" id="ARBA00004141"/>
    </source>
</evidence>
<protein>
    <recommendedName>
        <fullName evidence="9">G-protein coupled receptors family 1 profile domain-containing protein</fullName>
    </recommendedName>
</protein>
<dbReference type="EMBL" id="CAJOBI010003447">
    <property type="protein sequence ID" value="CAF3969034.1"/>
    <property type="molecule type" value="Genomic_DNA"/>
</dbReference>
<dbReference type="InterPro" id="IPR000276">
    <property type="entry name" value="GPCR_Rhodpsn"/>
</dbReference>
<dbReference type="Pfam" id="PF00001">
    <property type="entry name" value="7tm_1"/>
    <property type="match status" value="1"/>
</dbReference>
<evidence type="ECO:0000256" key="2">
    <source>
        <dbReference type="ARBA" id="ARBA00022692"/>
    </source>
</evidence>
<evidence type="ECO:0000313" key="10">
    <source>
        <dbReference type="EMBL" id="CAF2089378.1"/>
    </source>
</evidence>
<feature type="transmembrane region" description="Helical" evidence="8">
    <location>
        <begin position="309"/>
        <end position="331"/>
    </location>
</feature>
<evidence type="ECO:0000256" key="5">
    <source>
        <dbReference type="ARBA" id="ARBA00023136"/>
    </source>
</evidence>
<feature type="transmembrane region" description="Helical" evidence="8">
    <location>
        <begin position="193"/>
        <end position="213"/>
    </location>
</feature>
<dbReference type="EMBL" id="CAJNRE010010281">
    <property type="protein sequence ID" value="CAF2089378.1"/>
    <property type="molecule type" value="Genomic_DNA"/>
</dbReference>
<feature type="transmembrane region" description="Helical" evidence="8">
    <location>
        <begin position="145"/>
        <end position="165"/>
    </location>
</feature>
<dbReference type="Gene3D" id="1.20.1070.10">
    <property type="entry name" value="Rhodopsin 7-helix transmembrane proteins"/>
    <property type="match status" value="1"/>
</dbReference>
<sequence>MEAEPLKININVTRLSSEISNLLVISNYDCLIYRSMSTIFIVSAIIFFILNIRFLVIDRRRLNPFALNLIINALISISFTLPYIAIQAIHCHPIQEYIVCHLQAFICFTCGICVMYTVSLLAVVQYIRLFYNSSILHKIFEHKNNFLIPAVCWLISLMWSFPPFINIKPGFKREGKGFDCGINWGVNDLRSCLYILLVFLFIYFLPLFCLIYTNMRILKTIRKLIYRRNSLRPKATVDIIPRDSRHHFINVFTVAESNRLKRLRIDRKFAQAVMITVIHYLLAWTPYATCAIIQLATAMTYIQYQVPPMLIAGSALLAKMAIMGQSCVYFYTVRSFSR</sequence>
<dbReference type="EMBL" id="CAJOBF010003441">
    <property type="protein sequence ID" value="CAF4091410.1"/>
    <property type="molecule type" value="Genomic_DNA"/>
</dbReference>
<dbReference type="PANTHER" id="PTHR24240">
    <property type="entry name" value="OPSIN"/>
    <property type="match status" value="1"/>
</dbReference>
<feature type="transmembrane region" description="Helical" evidence="8">
    <location>
        <begin position="69"/>
        <end position="90"/>
    </location>
</feature>
<evidence type="ECO:0000256" key="6">
    <source>
        <dbReference type="ARBA" id="ARBA00023170"/>
    </source>
</evidence>
<organism evidence="14 16">
    <name type="scientific">Rotaria magnacalcarata</name>
    <dbReference type="NCBI Taxonomy" id="392030"/>
    <lineage>
        <taxon>Eukaryota</taxon>
        <taxon>Metazoa</taxon>
        <taxon>Spiralia</taxon>
        <taxon>Gnathifera</taxon>
        <taxon>Rotifera</taxon>
        <taxon>Eurotatoria</taxon>
        <taxon>Bdelloidea</taxon>
        <taxon>Philodinida</taxon>
        <taxon>Philodinidae</taxon>
        <taxon>Rotaria</taxon>
    </lineage>
</organism>
<dbReference type="PROSITE" id="PS50262">
    <property type="entry name" value="G_PROTEIN_RECEP_F1_2"/>
    <property type="match status" value="1"/>
</dbReference>
<dbReference type="Proteomes" id="UP000676336">
    <property type="component" value="Unassembled WGS sequence"/>
</dbReference>
<keyword evidence="2 8" id="KW-0812">Transmembrane</keyword>